<protein>
    <submittedName>
        <fullName evidence="3">Uncharacterized protein</fullName>
    </submittedName>
</protein>
<feature type="transmembrane region" description="Helical" evidence="1">
    <location>
        <begin position="333"/>
        <end position="351"/>
    </location>
</feature>
<dbReference type="Proteomes" id="UP000186176">
    <property type="component" value="Unassembled WGS sequence"/>
</dbReference>
<sequence>MHAKLMSSQILFTALLLISIICEVGCIVNFLDFFKKFEEDLGQNKLITDQCSTTKQEEKLKCYWGILENELIHLLRAAKSDSYGIFGFNGTTKTLIFLRRLIDLTSKTPKLKTNKRFEAYQNHQYLNNSLIDAHDIRWYNYYELEDVERIVNRLANLDLVNYGIVNFRNENSPFGNNSKKLTIKLIILSILYKQYSMDKLNYKKTIKDNHSQKNYTRNLLKAFNTEMAILEQDIGSLIKKSEVYREKKKTMNSFIKKLTFLMKYIKSEIIIFLDKTSNLFDSIKKKLYSRILNYYLWLIILAKLFFIFSRKLISMILLFDHIIIFILDNFEDYLFMLISLQFTFEMAFTFIQEIYSALISLN</sequence>
<dbReference type="VEuPathDB" id="CryptoDB:cubi_00720"/>
<dbReference type="GeneID" id="39977512"/>
<dbReference type="AlphaFoldDB" id="A0A1J4MCF1"/>
<keyword evidence="1" id="KW-1133">Transmembrane helix</keyword>
<keyword evidence="2" id="KW-0732">Signal</keyword>
<feature type="signal peptide" evidence="2">
    <location>
        <begin position="1"/>
        <end position="26"/>
    </location>
</feature>
<comment type="caution">
    <text evidence="3">The sequence shown here is derived from an EMBL/GenBank/DDBJ whole genome shotgun (WGS) entry which is preliminary data.</text>
</comment>
<reference evidence="3 4" key="1">
    <citation type="submission" date="2016-10" db="EMBL/GenBank/DDBJ databases">
        <title>Reductive evolution of mitochondrial metabolism and differential evolution of invasion-related proteins in Cryptosporidium.</title>
        <authorList>
            <person name="Liu S."/>
            <person name="Roellig D.M."/>
            <person name="Guo Y."/>
            <person name="Li N."/>
            <person name="Frace M.A."/>
            <person name="Tang K."/>
            <person name="Zhang L."/>
            <person name="Feng Y."/>
            <person name="Xiao L."/>
        </authorList>
    </citation>
    <scope>NUCLEOTIDE SEQUENCE [LARGE SCALE GENOMIC DNA]</scope>
    <source>
        <strain evidence="3">39726</strain>
    </source>
</reference>
<proteinExistence type="predicted"/>
<gene>
    <name evidence="3" type="ORF">cubi_00720</name>
</gene>
<evidence type="ECO:0000256" key="1">
    <source>
        <dbReference type="SAM" id="Phobius"/>
    </source>
</evidence>
<feature type="chain" id="PRO_5013380474" evidence="2">
    <location>
        <begin position="27"/>
        <end position="362"/>
    </location>
</feature>
<dbReference type="RefSeq" id="XP_028873531.1">
    <property type="nucleotide sequence ID" value="XM_029017733.1"/>
</dbReference>
<organism evidence="3 4">
    <name type="scientific">Cryptosporidium ubiquitum</name>
    <dbReference type="NCBI Taxonomy" id="857276"/>
    <lineage>
        <taxon>Eukaryota</taxon>
        <taxon>Sar</taxon>
        <taxon>Alveolata</taxon>
        <taxon>Apicomplexa</taxon>
        <taxon>Conoidasida</taxon>
        <taxon>Coccidia</taxon>
        <taxon>Eucoccidiorida</taxon>
        <taxon>Eimeriorina</taxon>
        <taxon>Cryptosporidiidae</taxon>
        <taxon>Cryptosporidium</taxon>
    </lineage>
</organism>
<dbReference type="EMBL" id="LRBP01000027">
    <property type="protein sequence ID" value="OII71912.1"/>
    <property type="molecule type" value="Genomic_DNA"/>
</dbReference>
<accession>A0A1J4MCF1</accession>
<keyword evidence="1" id="KW-0812">Transmembrane</keyword>
<evidence type="ECO:0000313" key="4">
    <source>
        <dbReference type="Proteomes" id="UP000186176"/>
    </source>
</evidence>
<name>A0A1J4MCF1_9CRYT</name>
<dbReference type="OrthoDB" id="343030at2759"/>
<evidence type="ECO:0000313" key="3">
    <source>
        <dbReference type="EMBL" id="OII71912.1"/>
    </source>
</evidence>
<feature type="transmembrane region" description="Helical" evidence="1">
    <location>
        <begin position="294"/>
        <end position="327"/>
    </location>
</feature>
<keyword evidence="1" id="KW-0472">Membrane</keyword>
<evidence type="ECO:0000256" key="2">
    <source>
        <dbReference type="SAM" id="SignalP"/>
    </source>
</evidence>
<keyword evidence="4" id="KW-1185">Reference proteome</keyword>